<feature type="region of interest" description="Disordered" evidence="1">
    <location>
        <begin position="108"/>
        <end position="136"/>
    </location>
</feature>
<protein>
    <submittedName>
        <fullName evidence="2">Uncharacterized protein</fullName>
    </submittedName>
</protein>
<sequence length="617" mass="67957">MDHNIGPGSLNLALVLVPEPKEVGFHIDLCSGPKTIKKTNRGKRTEGAKARVFGKEAKNIQLMMKRGLLMASLVHRRSDFRNLNANRIVYPSRRENLESKVFNALEEELEGGDSGKHDFKDSRRAGKDTGSNYDDPYSRRFVKGGLSYAEAVKEDDHRKTEVKKDLIEPEKGITMTWTGSYQVEEWLSRSAVGVLKFFGSVEVVNKMLDDRGFVFSSTFLGGKNIVWTFQTQCERDGFINNRIGEQVGEVLWIDGATECRRRLDVGKVLVLKQLGQVLEYEVVVKNGRNSSPVRIVECPTPVSKEWISNLLGLRLTFSKSFCRADRVGSDRVSSVKEGRPVPVREGSREDVTVNSGGSKDRRKGVREQSLRNPFFNRIEVGGEVGVLEKGKGQSYQKMKATNKQQKGGYGVVKIGTQRRSDHRGRSDESEYSSSGSESEDGPEFNGLWLKGECSNKRPHGVMEGSGPTNGCLDLGPFVSIDGSNYKERISVQDNAEGGGGFSGEISLLAKKMGGGFKKGCGESSTQSQTVSSIQVVQETQMAEEQGIDLVVDLRGQERGATVLEGTRMAVVCSESEDGKRSKTGGNCGSREGSENSNIRRAKRRKGKGKTNSIKLIL</sequence>
<feature type="region of interest" description="Disordered" evidence="1">
    <location>
        <begin position="333"/>
        <end position="368"/>
    </location>
</feature>
<keyword evidence="3" id="KW-1185">Reference proteome</keyword>
<reference evidence="2" key="1">
    <citation type="journal article" date="2022" name="Plant J.">
        <title>Strategies of tolerance reflected in two North American maple genomes.</title>
        <authorList>
            <person name="McEvoy S.L."/>
            <person name="Sezen U.U."/>
            <person name="Trouern-Trend A."/>
            <person name="McMahon S.M."/>
            <person name="Schaberg P.G."/>
            <person name="Yang J."/>
            <person name="Wegrzyn J.L."/>
            <person name="Swenson N.G."/>
        </authorList>
    </citation>
    <scope>NUCLEOTIDE SEQUENCE</scope>
    <source>
        <strain evidence="2">NS2018</strain>
    </source>
</reference>
<evidence type="ECO:0000256" key="1">
    <source>
        <dbReference type="SAM" id="MobiDB-lite"/>
    </source>
</evidence>
<comment type="caution">
    <text evidence="2">The sequence shown here is derived from an EMBL/GenBank/DDBJ whole genome shotgun (WGS) entry which is preliminary data.</text>
</comment>
<gene>
    <name evidence="2" type="ORF">LWI29_026571</name>
</gene>
<proteinExistence type="predicted"/>
<accession>A0AA39T7X2</accession>
<feature type="compositionally biased region" description="Basic residues" evidence="1">
    <location>
        <begin position="599"/>
        <end position="608"/>
    </location>
</feature>
<feature type="compositionally biased region" description="Polar residues" evidence="1">
    <location>
        <begin position="393"/>
        <end position="405"/>
    </location>
</feature>
<evidence type="ECO:0000313" key="3">
    <source>
        <dbReference type="Proteomes" id="UP001168877"/>
    </source>
</evidence>
<feature type="region of interest" description="Disordered" evidence="1">
    <location>
        <begin position="574"/>
        <end position="617"/>
    </location>
</feature>
<dbReference type="Proteomes" id="UP001168877">
    <property type="component" value="Unassembled WGS sequence"/>
</dbReference>
<dbReference type="EMBL" id="JAUESC010000003">
    <property type="protein sequence ID" value="KAK0601695.1"/>
    <property type="molecule type" value="Genomic_DNA"/>
</dbReference>
<evidence type="ECO:0000313" key="2">
    <source>
        <dbReference type="EMBL" id="KAK0601695.1"/>
    </source>
</evidence>
<reference evidence="2" key="2">
    <citation type="submission" date="2023-06" db="EMBL/GenBank/DDBJ databases">
        <authorList>
            <person name="Swenson N.G."/>
            <person name="Wegrzyn J.L."/>
            <person name="Mcevoy S.L."/>
        </authorList>
    </citation>
    <scope>NUCLEOTIDE SEQUENCE</scope>
    <source>
        <strain evidence="2">NS2018</strain>
        <tissue evidence="2">Leaf</tissue>
    </source>
</reference>
<dbReference type="AlphaFoldDB" id="A0AA39T7X2"/>
<feature type="region of interest" description="Disordered" evidence="1">
    <location>
        <begin position="391"/>
        <end position="450"/>
    </location>
</feature>
<name>A0AA39T7X2_ACESA</name>
<feature type="compositionally biased region" description="Basic and acidic residues" evidence="1">
    <location>
        <begin position="113"/>
        <end position="127"/>
    </location>
</feature>
<organism evidence="2 3">
    <name type="scientific">Acer saccharum</name>
    <name type="common">Sugar maple</name>
    <dbReference type="NCBI Taxonomy" id="4024"/>
    <lineage>
        <taxon>Eukaryota</taxon>
        <taxon>Viridiplantae</taxon>
        <taxon>Streptophyta</taxon>
        <taxon>Embryophyta</taxon>
        <taxon>Tracheophyta</taxon>
        <taxon>Spermatophyta</taxon>
        <taxon>Magnoliopsida</taxon>
        <taxon>eudicotyledons</taxon>
        <taxon>Gunneridae</taxon>
        <taxon>Pentapetalae</taxon>
        <taxon>rosids</taxon>
        <taxon>malvids</taxon>
        <taxon>Sapindales</taxon>
        <taxon>Sapindaceae</taxon>
        <taxon>Hippocastanoideae</taxon>
        <taxon>Acereae</taxon>
        <taxon>Acer</taxon>
    </lineage>
</organism>